<feature type="transmembrane region" description="Helical" evidence="5">
    <location>
        <begin position="187"/>
        <end position="209"/>
    </location>
</feature>
<evidence type="ECO:0000313" key="7">
    <source>
        <dbReference type="Proteomes" id="UP000001431"/>
    </source>
</evidence>
<dbReference type="InterPro" id="IPR002781">
    <property type="entry name" value="TM_pro_TauE-like"/>
</dbReference>
<dbReference type="AlphaFoldDB" id="A3MT09"/>
<comment type="subcellular location">
    <subcellularLocation>
        <location evidence="5">Cell membrane</location>
        <topology evidence="5">Multi-pass membrane protein</topology>
    </subcellularLocation>
    <subcellularLocation>
        <location evidence="1">Membrane</location>
        <topology evidence="1">Multi-pass membrane protein</topology>
    </subcellularLocation>
</comment>
<dbReference type="PANTHER" id="PTHR43701">
    <property type="entry name" value="MEMBRANE TRANSPORTER PROTEIN MJ0441-RELATED"/>
    <property type="match status" value="1"/>
</dbReference>
<feature type="transmembrane region" description="Helical" evidence="5">
    <location>
        <begin position="68"/>
        <end position="87"/>
    </location>
</feature>
<feature type="transmembrane region" description="Helical" evidence="5">
    <location>
        <begin position="35"/>
        <end position="56"/>
    </location>
</feature>
<gene>
    <name evidence="6" type="ordered locus">Pcal_0341</name>
</gene>
<accession>A3MT09</accession>
<keyword evidence="4 5" id="KW-0472">Membrane</keyword>
<keyword evidence="3 5" id="KW-1133">Transmembrane helix</keyword>
<reference evidence="6" key="1">
    <citation type="submission" date="2007-02" db="EMBL/GenBank/DDBJ databases">
        <title>Complete sequence of Pyrobaculum calidifontis JCM 11548.</title>
        <authorList>
            <consortium name="US DOE Joint Genome Institute"/>
            <person name="Copeland A."/>
            <person name="Lucas S."/>
            <person name="Lapidus A."/>
            <person name="Barry K."/>
            <person name="Glavina del Rio T."/>
            <person name="Dalin E."/>
            <person name="Tice H."/>
            <person name="Pitluck S."/>
            <person name="Chain P."/>
            <person name="Malfatti S."/>
            <person name="Shin M."/>
            <person name="Vergez L."/>
            <person name="Schmutz J."/>
            <person name="Larimer F."/>
            <person name="Land M."/>
            <person name="Hauser L."/>
            <person name="Kyrpides N."/>
            <person name="Mikhailova N."/>
            <person name="Cozen A.E."/>
            <person name="Fitz-Gibbon S.T."/>
            <person name="House C.H."/>
            <person name="Saltikov C."/>
            <person name="Lowe T.M."/>
            <person name="Richardson P."/>
        </authorList>
    </citation>
    <scope>NUCLEOTIDE SEQUENCE [LARGE SCALE GENOMIC DNA]</scope>
    <source>
        <strain evidence="6">JCM 11548</strain>
    </source>
</reference>
<feature type="transmembrane region" description="Helical" evidence="5">
    <location>
        <begin position="123"/>
        <end position="153"/>
    </location>
</feature>
<proteinExistence type="inferred from homology"/>
<dbReference type="eggNOG" id="arCOG02050">
    <property type="taxonomic scope" value="Archaea"/>
</dbReference>
<protein>
    <recommendedName>
        <fullName evidence="5">Probable membrane transporter protein</fullName>
    </recommendedName>
</protein>
<dbReference type="Pfam" id="PF01925">
    <property type="entry name" value="TauE"/>
    <property type="match status" value="1"/>
</dbReference>
<dbReference type="HOGENOM" id="CLU_045498_5_4_2"/>
<evidence type="ECO:0000256" key="4">
    <source>
        <dbReference type="ARBA" id="ARBA00023136"/>
    </source>
</evidence>
<dbReference type="PANTHER" id="PTHR43701:SF2">
    <property type="entry name" value="MEMBRANE TRANSPORTER PROTEIN YJNA-RELATED"/>
    <property type="match status" value="1"/>
</dbReference>
<keyword evidence="5" id="KW-1003">Cell membrane</keyword>
<evidence type="ECO:0000256" key="5">
    <source>
        <dbReference type="RuleBase" id="RU363041"/>
    </source>
</evidence>
<evidence type="ECO:0000313" key="6">
    <source>
        <dbReference type="EMBL" id="ABO07776.1"/>
    </source>
</evidence>
<sequence length="244" mass="25363">MFVPFLAGLLGGLLGPLIGVGGGVVIVPLLNFSGASFQSAVAASLFSIVVTSLTSIFNYRGLLNFRLLWRYMALSASAAVLSALASVKYSGEWVKLAYGVYLIVVGVVLLVEARPRRRAPVLGYLLIFAGGLASALFGVGGGTVFVPALVLAMGFDAKAAAASSMGIILPTAVASTLMYASLGVLDVVLGVAVALGSFIGAFVASRYIMPRLKSQHVRKMFVGYVFAVGAYYLFSTGALLFSRT</sequence>
<name>A3MT09_PYRCJ</name>
<evidence type="ECO:0000256" key="1">
    <source>
        <dbReference type="ARBA" id="ARBA00004141"/>
    </source>
</evidence>
<dbReference type="InterPro" id="IPR051598">
    <property type="entry name" value="TSUP/Inactive_protease-like"/>
</dbReference>
<evidence type="ECO:0000256" key="3">
    <source>
        <dbReference type="ARBA" id="ARBA00022989"/>
    </source>
</evidence>
<organism evidence="6 7">
    <name type="scientific">Pyrobaculum calidifontis (strain DSM 21063 / JCM 11548 / VA1)</name>
    <dbReference type="NCBI Taxonomy" id="410359"/>
    <lineage>
        <taxon>Archaea</taxon>
        <taxon>Thermoproteota</taxon>
        <taxon>Thermoprotei</taxon>
        <taxon>Thermoproteales</taxon>
        <taxon>Thermoproteaceae</taxon>
        <taxon>Pyrobaculum</taxon>
    </lineage>
</organism>
<evidence type="ECO:0000256" key="2">
    <source>
        <dbReference type="ARBA" id="ARBA00022692"/>
    </source>
</evidence>
<dbReference type="RefSeq" id="WP_011849033.1">
    <property type="nucleotide sequence ID" value="NC_009073.1"/>
</dbReference>
<dbReference type="EMBL" id="CP000561">
    <property type="protein sequence ID" value="ABO07776.1"/>
    <property type="molecule type" value="Genomic_DNA"/>
</dbReference>
<dbReference type="OrthoDB" id="29217at2157"/>
<keyword evidence="7" id="KW-1185">Reference proteome</keyword>
<dbReference type="Proteomes" id="UP000001431">
    <property type="component" value="Chromosome"/>
</dbReference>
<dbReference type="GO" id="GO:0005886">
    <property type="term" value="C:plasma membrane"/>
    <property type="evidence" value="ECO:0007669"/>
    <property type="project" value="UniProtKB-SubCell"/>
</dbReference>
<dbReference type="STRING" id="410359.Pcal_0341"/>
<feature type="transmembrane region" description="Helical" evidence="5">
    <location>
        <begin position="221"/>
        <end position="241"/>
    </location>
</feature>
<feature type="transmembrane region" description="Helical" evidence="5">
    <location>
        <begin position="93"/>
        <end position="111"/>
    </location>
</feature>
<comment type="similarity">
    <text evidence="5">Belongs to the 4-toluene sulfonate uptake permease (TSUP) (TC 2.A.102) family.</text>
</comment>
<keyword evidence="2 5" id="KW-0812">Transmembrane</keyword>
<feature type="transmembrane region" description="Helical" evidence="5">
    <location>
        <begin position="159"/>
        <end position="180"/>
    </location>
</feature>
<dbReference type="KEGG" id="pcl:Pcal_0341"/>
<dbReference type="GeneID" id="4908243"/>